<comment type="caution">
    <text evidence="2">Lacks conserved residue(s) required for the propagation of feature annotation.</text>
</comment>
<gene>
    <name evidence="5" type="ORF">RGQ29_025075</name>
</gene>
<feature type="region of interest" description="Disordered" evidence="3">
    <location>
        <begin position="1"/>
        <end position="42"/>
    </location>
</feature>
<feature type="compositionally biased region" description="Basic and acidic residues" evidence="3">
    <location>
        <begin position="166"/>
        <end position="175"/>
    </location>
</feature>
<feature type="compositionally biased region" description="Pro residues" evidence="3">
    <location>
        <begin position="8"/>
        <end position="17"/>
    </location>
</feature>
<organism evidence="5 6">
    <name type="scientific">Quercus rubra</name>
    <name type="common">Northern red oak</name>
    <name type="synonym">Quercus borealis</name>
    <dbReference type="NCBI Taxonomy" id="3512"/>
    <lineage>
        <taxon>Eukaryota</taxon>
        <taxon>Viridiplantae</taxon>
        <taxon>Streptophyta</taxon>
        <taxon>Embryophyta</taxon>
        <taxon>Tracheophyta</taxon>
        <taxon>Spermatophyta</taxon>
        <taxon>Magnoliopsida</taxon>
        <taxon>eudicotyledons</taxon>
        <taxon>Gunneridae</taxon>
        <taxon>Pentapetalae</taxon>
        <taxon>rosids</taxon>
        <taxon>fabids</taxon>
        <taxon>Fagales</taxon>
        <taxon>Fagaceae</taxon>
        <taxon>Quercus</taxon>
    </lineage>
</organism>
<feature type="region of interest" description="Disordered" evidence="3">
    <location>
        <begin position="166"/>
        <end position="189"/>
    </location>
</feature>
<keyword evidence="6" id="KW-1185">Reference proteome</keyword>
<feature type="domain" description="WRC" evidence="4">
    <location>
        <begin position="184"/>
        <end position="228"/>
    </location>
</feature>
<evidence type="ECO:0000259" key="4">
    <source>
        <dbReference type="PROSITE" id="PS51667"/>
    </source>
</evidence>
<evidence type="ECO:0000313" key="6">
    <source>
        <dbReference type="Proteomes" id="UP001324115"/>
    </source>
</evidence>
<dbReference type="EMBL" id="JAXUIC010000007">
    <property type="protein sequence ID" value="KAK4581762.1"/>
    <property type="molecule type" value="Genomic_DNA"/>
</dbReference>
<feature type="compositionally biased region" description="Polar residues" evidence="3">
    <location>
        <begin position="101"/>
        <end position="116"/>
    </location>
</feature>
<dbReference type="PANTHER" id="PTHR34122">
    <property type="entry name" value="EXPRESSED PROTEIN-RELATED"/>
    <property type="match status" value="1"/>
</dbReference>
<keyword evidence="1" id="KW-0539">Nucleus</keyword>
<feature type="compositionally biased region" description="Low complexity" evidence="3">
    <location>
        <begin position="122"/>
        <end position="134"/>
    </location>
</feature>
<evidence type="ECO:0000313" key="5">
    <source>
        <dbReference type="EMBL" id="KAK4581762.1"/>
    </source>
</evidence>
<comment type="caution">
    <text evidence="5">The sequence shown here is derived from an EMBL/GenBank/DDBJ whole genome shotgun (WGS) entry which is preliminary data.</text>
</comment>
<name>A0AAN7EXC4_QUERU</name>
<evidence type="ECO:0000256" key="1">
    <source>
        <dbReference type="ARBA" id="ARBA00023242"/>
    </source>
</evidence>
<dbReference type="AlphaFoldDB" id="A0AAN7EXC4"/>
<feature type="compositionally biased region" description="Polar residues" evidence="3">
    <location>
        <begin position="28"/>
        <end position="38"/>
    </location>
</feature>
<dbReference type="Proteomes" id="UP001324115">
    <property type="component" value="Unassembled WGS sequence"/>
</dbReference>
<proteinExistence type="predicted"/>
<dbReference type="PROSITE" id="PS51667">
    <property type="entry name" value="WRC"/>
    <property type="match status" value="1"/>
</dbReference>
<feature type="compositionally biased region" description="Basic and acidic residues" evidence="3">
    <location>
        <begin position="89"/>
        <end position="100"/>
    </location>
</feature>
<reference evidence="5 6" key="1">
    <citation type="journal article" date="2023" name="G3 (Bethesda)">
        <title>A haplotype-resolved chromosome-scale genome for Quercus rubra L. provides insights into the genetics of adaptive traits for red oak species.</title>
        <authorList>
            <person name="Kapoor B."/>
            <person name="Jenkins J."/>
            <person name="Schmutz J."/>
            <person name="Zhebentyayeva T."/>
            <person name="Kuelheim C."/>
            <person name="Coggeshall M."/>
            <person name="Heim C."/>
            <person name="Lasky J.R."/>
            <person name="Leites L."/>
            <person name="Islam-Faridi N."/>
            <person name="Romero-Severson J."/>
            <person name="DeLeo V.L."/>
            <person name="Lucas S.M."/>
            <person name="Lazic D."/>
            <person name="Gailing O."/>
            <person name="Carlson J."/>
            <person name="Staton M."/>
        </authorList>
    </citation>
    <scope>NUCLEOTIDE SEQUENCE [LARGE SCALE GENOMIC DNA]</scope>
    <source>
        <strain evidence="5">Pseudo-F2</strain>
    </source>
</reference>
<evidence type="ECO:0000256" key="2">
    <source>
        <dbReference type="PROSITE-ProRule" id="PRU01002"/>
    </source>
</evidence>
<dbReference type="Pfam" id="PF08879">
    <property type="entry name" value="WRC"/>
    <property type="match status" value="1"/>
</dbReference>
<accession>A0AAN7EXC4</accession>
<feature type="region of interest" description="Disordered" evidence="3">
    <location>
        <begin position="55"/>
        <end position="134"/>
    </location>
</feature>
<dbReference type="PANTHER" id="PTHR34122:SF1">
    <property type="entry name" value="EXPRESSED PROTEIN"/>
    <property type="match status" value="1"/>
</dbReference>
<sequence>MRIRKRWPPPPPPPLLVSPPDVLSSTPQASQPPLQPSITGYDLRLPEHLQPVKVSNISGWDCPNHNDYSKAKNECSSDSYSNEEPPTPAREEESTSKDNKFSATKQSVRWYNQKSAAETETETSPTSSISSSLSHFGSWSEEEKAFPLKKRRASFIRLMLKNEATRKQEKEEMGKKSTSTGATANDEGRCVRSNGKKWRCWQSALEGYAQCEYHLNQERVRNMRHICKQKLAAQISSKAEKVLETSLYGEDEFDSDDDDDDYDVGFEVGKIYLKIFIKSIEIFATATKFELTSGFVQSNLWNSHAVVDENSNTCT</sequence>
<dbReference type="InterPro" id="IPR014977">
    <property type="entry name" value="WRC_dom"/>
</dbReference>
<protein>
    <recommendedName>
        <fullName evidence="4">WRC domain-containing protein</fullName>
    </recommendedName>
</protein>
<evidence type="ECO:0000256" key="3">
    <source>
        <dbReference type="SAM" id="MobiDB-lite"/>
    </source>
</evidence>
<feature type="compositionally biased region" description="Low complexity" evidence="3">
    <location>
        <begin position="18"/>
        <end position="27"/>
    </location>
</feature>